<proteinExistence type="predicted"/>
<evidence type="ECO:0000256" key="5">
    <source>
        <dbReference type="ARBA" id="ARBA00022884"/>
    </source>
</evidence>
<dbReference type="RefSeq" id="WP_179633077.1">
    <property type="nucleotide sequence ID" value="NZ_CAXYYM010000042.1"/>
</dbReference>
<organism evidence="7 8">
    <name type="scientific">Sphaerotilus montanus</name>
    <dbReference type="NCBI Taxonomy" id="522889"/>
    <lineage>
        <taxon>Bacteria</taxon>
        <taxon>Pseudomonadati</taxon>
        <taxon>Pseudomonadota</taxon>
        <taxon>Betaproteobacteria</taxon>
        <taxon>Burkholderiales</taxon>
        <taxon>Sphaerotilaceae</taxon>
        <taxon>Sphaerotilus</taxon>
    </lineage>
</organism>
<evidence type="ECO:0000256" key="2">
    <source>
        <dbReference type="ARBA" id="ARBA00022722"/>
    </source>
</evidence>
<gene>
    <name evidence="7" type="ORF">BDD16_001143</name>
</gene>
<dbReference type="GO" id="GO:0004526">
    <property type="term" value="F:ribonuclease P activity"/>
    <property type="evidence" value="ECO:0007669"/>
    <property type="project" value="UniProtKB-EC"/>
</dbReference>
<sequence>MVLTPLTGAARFESAMAVRPIARSAHFMVHHLATTKLSTGHKPSLTSSGAVDESVDNSVDDSPEMNLLRLGLVVPKRHARRSVTRTQVKVQIRAGIRRHLDQLVSGDWVVRLRAPLDRKLFPSARSEALAALLHAEIDALLGDAARRARRALVPAVPVGSS</sequence>
<protein>
    <submittedName>
        <fullName evidence="7">Ribonuclease P protein component</fullName>
        <ecNumber evidence="7">3.1.26.5</ecNumber>
    </submittedName>
</protein>
<evidence type="ECO:0000313" key="7">
    <source>
        <dbReference type="EMBL" id="NYG32157.1"/>
    </source>
</evidence>
<keyword evidence="2" id="KW-0540">Nuclease</keyword>
<dbReference type="Pfam" id="PF00825">
    <property type="entry name" value="Ribonuclease_P"/>
    <property type="match status" value="1"/>
</dbReference>
<dbReference type="GO" id="GO:0008033">
    <property type="term" value="P:tRNA processing"/>
    <property type="evidence" value="ECO:0007669"/>
    <property type="project" value="UniProtKB-KW"/>
</dbReference>
<dbReference type="AlphaFoldDB" id="A0A7Y9U5Z2"/>
<dbReference type="EC" id="3.1.26.5" evidence="7"/>
<dbReference type="InterPro" id="IPR000100">
    <property type="entry name" value="RNase_P"/>
</dbReference>
<dbReference type="InterPro" id="IPR020568">
    <property type="entry name" value="Ribosomal_Su5_D2-typ_SF"/>
</dbReference>
<accession>A0A7Y9U5Z2</accession>
<keyword evidence="5" id="KW-0694">RNA-binding</keyword>
<comment type="caution">
    <text evidence="7">The sequence shown here is derived from an EMBL/GenBank/DDBJ whole genome shotgun (WGS) entry which is preliminary data.</text>
</comment>
<dbReference type="EMBL" id="JACCFH010000001">
    <property type="protein sequence ID" value="NYG32157.1"/>
    <property type="molecule type" value="Genomic_DNA"/>
</dbReference>
<evidence type="ECO:0000256" key="6">
    <source>
        <dbReference type="SAM" id="MobiDB-lite"/>
    </source>
</evidence>
<dbReference type="InterPro" id="IPR014721">
    <property type="entry name" value="Ribsml_uS5_D2-typ_fold_subgr"/>
</dbReference>
<evidence type="ECO:0000256" key="4">
    <source>
        <dbReference type="ARBA" id="ARBA00022801"/>
    </source>
</evidence>
<keyword evidence="4 7" id="KW-0378">Hydrolase</keyword>
<evidence type="ECO:0000256" key="3">
    <source>
        <dbReference type="ARBA" id="ARBA00022759"/>
    </source>
</evidence>
<dbReference type="GO" id="GO:0000049">
    <property type="term" value="F:tRNA binding"/>
    <property type="evidence" value="ECO:0007669"/>
    <property type="project" value="InterPro"/>
</dbReference>
<evidence type="ECO:0000256" key="1">
    <source>
        <dbReference type="ARBA" id="ARBA00022694"/>
    </source>
</evidence>
<evidence type="ECO:0000313" key="8">
    <source>
        <dbReference type="Proteomes" id="UP000518288"/>
    </source>
</evidence>
<feature type="region of interest" description="Disordered" evidence="6">
    <location>
        <begin position="38"/>
        <end position="59"/>
    </location>
</feature>
<name>A0A7Y9U5Z2_9BURK</name>
<dbReference type="SUPFAM" id="SSF54211">
    <property type="entry name" value="Ribosomal protein S5 domain 2-like"/>
    <property type="match status" value="1"/>
</dbReference>
<keyword evidence="3" id="KW-0255">Endonuclease</keyword>
<keyword evidence="8" id="KW-1185">Reference proteome</keyword>
<reference evidence="7 8" key="1">
    <citation type="submission" date="2020-07" db="EMBL/GenBank/DDBJ databases">
        <title>Genomic Encyclopedia of Archaeal and Bacterial Type Strains, Phase II (KMG-II): from individual species to whole genera.</title>
        <authorList>
            <person name="Goeker M."/>
        </authorList>
    </citation>
    <scope>NUCLEOTIDE SEQUENCE [LARGE SCALE GENOMIC DNA]</scope>
    <source>
        <strain evidence="7 8">DSM 21226</strain>
    </source>
</reference>
<dbReference type="Proteomes" id="UP000518288">
    <property type="component" value="Unassembled WGS sequence"/>
</dbReference>
<dbReference type="Gene3D" id="3.30.230.10">
    <property type="match status" value="1"/>
</dbReference>
<keyword evidence="1" id="KW-0819">tRNA processing</keyword>